<dbReference type="Proteomes" id="UP000308181">
    <property type="component" value="Unassembled WGS sequence"/>
</dbReference>
<dbReference type="OrthoDB" id="1115611at2"/>
<evidence type="ECO:0000313" key="3">
    <source>
        <dbReference type="Proteomes" id="UP000308181"/>
    </source>
</evidence>
<keyword evidence="2" id="KW-0503">Monooxygenase</keyword>
<dbReference type="InterPro" id="IPR045625">
    <property type="entry name" value="DUF6427"/>
</dbReference>
<feature type="transmembrane region" description="Helical" evidence="1">
    <location>
        <begin position="219"/>
        <end position="247"/>
    </location>
</feature>
<feature type="transmembrane region" description="Helical" evidence="1">
    <location>
        <begin position="12"/>
        <end position="35"/>
    </location>
</feature>
<name>A0A4U1C5Y9_9SPHI</name>
<dbReference type="PRINTS" id="PR00303">
    <property type="entry name" value="SECYTRNLCASE"/>
</dbReference>
<sequence>MIQQFKNFSIINLFFLFILLFILRLGIYLDLPVTINTGFTELFSRLLIPVTIDNLFSPAVNITLAGIILFIQALIFNKIVNNFNILGKSTFLPALFYVVAGSVFTPFLFVSPPLICNFFILFIIHKIMIDFKGPDAIGSMFDLGLIVAVGTLFYFPFVLYLILLWVSLIILRPFNWREWVSVLIGYITIVFFLGVYYYWNGRLLDFYEIWKPLSNKFPFYIKIQVTDYIVLFPIVACLLLGFIQLRLNFFKSFVQVRKFFQVLFFLFIFSALSYYLKSDFRINHFLLCIIPVAVLLAYYFAHAKKRWIYESFFLIIISFIVYFQFV</sequence>
<evidence type="ECO:0000256" key="1">
    <source>
        <dbReference type="SAM" id="Phobius"/>
    </source>
</evidence>
<feature type="transmembrane region" description="Helical" evidence="1">
    <location>
        <begin position="307"/>
        <end position="325"/>
    </location>
</feature>
<feature type="transmembrane region" description="Helical" evidence="1">
    <location>
        <begin position="55"/>
        <end position="75"/>
    </location>
</feature>
<feature type="transmembrane region" description="Helical" evidence="1">
    <location>
        <begin position="95"/>
        <end position="124"/>
    </location>
</feature>
<evidence type="ECO:0000313" key="2">
    <source>
        <dbReference type="EMBL" id="TKC00725.1"/>
    </source>
</evidence>
<feature type="transmembrane region" description="Helical" evidence="1">
    <location>
        <begin position="259"/>
        <end position="276"/>
    </location>
</feature>
<reference evidence="2 3" key="1">
    <citation type="submission" date="2019-04" db="EMBL/GenBank/DDBJ databases">
        <title>Pedobacter sp. AR-3-17 sp. nov., isolated from Arctic soil.</title>
        <authorList>
            <person name="Dahal R.H."/>
            <person name="Kim D.-U."/>
        </authorList>
    </citation>
    <scope>NUCLEOTIDE SEQUENCE [LARGE SCALE GENOMIC DNA]</scope>
    <source>
        <strain evidence="2 3">AR-3-17</strain>
    </source>
</reference>
<protein>
    <submittedName>
        <fullName evidence="2">Beta-carotene 15,15'-monooxygenase</fullName>
    </submittedName>
</protein>
<gene>
    <name evidence="2" type="ORF">FA046_03350</name>
</gene>
<feature type="transmembrane region" description="Helical" evidence="1">
    <location>
        <begin position="179"/>
        <end position="199"/>
    </location>
</feature>
<keyword evidence="1" id="KW-0472">Membrane</keyword>
<dbReference type="Pfam" id="PF19992">
    <property type="entry name" value="DUF6427"/>
    <property type="match status" value="1"/>
</dbReference>
<comment type="caution">
    <text evidence="2">The sequence shown here is derived from an EMBL/GenBank/DDBJ whole genome shotgun (WGS) entry which is preliminary data.</text>
</comment>
<feature type="transmembrane region" description="Helical" evidence="1">
    <location>
        <begin position="144"/>
        <end position="167"/>
    </location>
</feature>
<proteinExistence type="predicted"/>
<keyword evidence="1" id="KW-0812">Transmembrane</keyword>
<dbReference type="GO" id="GO:0004497">
    <property type="term" value="F:monooxygenase activity"/>
    <property type="evidence" value="ECO:0007669"/>
    <property type="project" value="UniProtKB-KW"/>
</dbReference>
<accession>A0A4U1C5Y9</accession>
<dbReference type="EMBL" id="SWBP01000001">
    <property type="protein sequence ID" value="TKC00725.1"/>
    <property type="molecule type" value="Genomic_DNA"/>
</dbReference>
<feature type="transmembrane region" description="Helical" evidence="1">
    <location>
        <begin position="282"/>
        <end position="300"/>
    </location>
</feature>
<keyword evidence="2" id="KW-0560">Oxidoreductase</keyword>
<keyword evidence="1" id="KW-1133">Transmembrane helix</keyword>
<dbReference type="AlphaFoldDB" id="A0A4U1C5Y9"/>
<keyword evidence="3" id="KW-1185">Reference proteome</keyword>
<organism evidence="2 3">
    <name type="scientific">Pedobacter cryophilus</name>
    <dbReference type="NCBI Taxonomy" id="2571271"/>
    <lineage>
        <taxon>Bacteria</taxon>
        <taxon>Pseudomonadati</taxon>
        <taxon>Bacteroidota</taxon>
        <taxon>Sphingobacteriia</taxon>
        <taxon>Sphingobacteriales</taxon>
        <taxon>Sphingobacteriaceae</taxon>
        <taxon>Pedobacter</taxon>
    </lineage>
</organism>
<dbReference type="RefSeq" id="WP_136824931.1">
    <property type="nucleotide sequence ID" value="NZ_SWBP01000001.1"/>
</dbReference>